<dbReference type="Proteomes" id="UP000094960">
    <property type="component" value="Chromosome"/>
</dbReference>
<evidence type="ECO:0000313" key="2">
    <source>
        <dbReference type="Proteomes" id="UP000094960"/>
    </source>
</evidence>
<dbReference type="AlphaFoldDB" id="A0A1D7YG08"/>
<proteinExistence type="predicted"/>
<dbReference type="InterPro" id="IPR029063">
    <property type="entry name" value="SAM-dependent_MTases_sf"/>
</dbReference>
<name>A0A1D7YG08_9ACTN</name>
<keyword evidence="2" id="KW-1185">Reference proteome</keyword>
<dbReference type="RefSeq" id="WP_069780814.1">
    <property type="nucleotide sequence ID" value="NZ_CP017248.1"/>
</dbReference>
<dbReference type="Gene3D" id="3.40.50.150">
    <property type="entry name" value="Vaccinia Virus protein VP39"/>
    <property type="match status" value="1"/>
</dbReference>
<gene>
    <name evidence="1" type="ORF">BFF78_27250</name>
</gene>
<accession>A0A1D7YG08</accession>
<dbReference type="SUPFAM" id="SSF53335">
    <property type="entry name" value="S-adenosyl-L-methionine-dependent methyltransferases"/>
    <property type="match status" value="1"/>
</dbReference>
<sequence>MTQNLKSLLDYYETPRSDGETIYGIWERGEAFNDSVTPSTYVPEYRTHVLLKFLSLIPEGSRIFSFGCGNAAVEGALVEHGRHVSAIDVCPEAVELACKKGVDATAADYFAISPDDVAGFDAIYADGFLGHLFDSVEEVGPILQKLKELDLKSGTVLLFSNDAPPERDASFTAHERVDNFWYLSKDYLATRLADAGFELLESYYFPYARPLSGLRNRTICVARVP</sequence>
<reference evidence="2" key="1">
    <citation type="submission" date="2016-09" db="EMBL/GenBank/DDBJ databases">
        <title>Streptomyces puniciscabiei strain:TW1S1 Genome sequencing and assembly.</title>
        <authorList>
            <person name="Kim M.-K."/>
            <person name="Kim S.B."/>
        </authorList>
    </citation>
    <scope>NUCLEOTIDE SEQUENCE [LARGE SCALE GENOMIC DNA]</scope>
    <source>
        <strain evidence="2">TW1S1</strain>
    </source>
</reference>
<evidence type="ECO:0000313" key="1">
    <source>
        <dbReference type="EMBL" id="AOR34259.1"/>
    </source>
</evidence>
<protein>
    <submittedName>
        <fullName evidence="1">Oxin biosynthesis protein</fullName>
    </submittedName>
</protein>
<dbReference type="EMBL" id="CP017248">
    <property type="protein sequence ID" value="AOR34259.1"/>
    <property type="molecule type" value="Genomic_DNA"/>
</dbReference>
<organism evidence="1 2">
    <name type="scientific">Streptomyces fodineus</name>
    <dbReference type="NCBI Taxonomy" id="1904616"/>
    <lineage>
        <taxon>Bacteria</taxon>
        <taxon>Bacillati</taxon>
        <taxon>Actinomycetota</taxon>
        <taxon>Actinomycetes</taxon>
        <taxon>Kitasatosporales</taxon>
        <taxon>Streptomycetaceae</taxon>
        <taxon>Streptomyces</taxon>
    </lineage>
</organism>
<dbReference type="KEGG" id="spun:BFF78_27250"/>
<dbReference type="Pfam" id="PF13489">
    <property type="entry name" value="Methyltransf_23"/>
    <property type="match status" value="1"/>
</dbReference>